<evidence type="ECO:0000256" key="3">
    <source>
        <dbReference type="PROSITE-ProRule" id="PRU00023"/>
    </source>
</evidence>
<feature type="repeat" description="ANK" evidence="3">
    <location>
        <begin position="503"/>
        <end position="531"/>
    </location>
</feature>
<dbReference type="Proteomes" id="UP000737391">
    <property type="component" value="Unassembled WGS sequence"/>
</dbReference>
<sequence length="842" mass="94062">MPLKERFKKIFHHRKEEDTSKGPIHPGPSEPQSSLSINTGTSYVATINPSGVSPPVPDSDGAISPRERPIQYPNIELLTLEERGNSMRQLWAMAYKSLRDEEDLLVNTFEDQIRRNLPGIVDRTNSHANKMDWMSKVLQNQMDEVKRHALKLRFGNFEVEAQDVVKSALAVVDWSKDYVTKALSSNPTVSIAWGDVTLLLPLLLNPIEQASSLAKGLEHIASTIVWSYMWEDLYYRRALEMLFQEVLRFQIVCYGYYSQKFVSRLALDSVKNHGWDELLGNIKYRENEFDKVSQGWRDKMYNDEWEKAEAQHQQAMNHRLWEINYELICDQILKGQVRKRLGNRAWVLILQLWTLGATESPIKRLEDYMAKGERPDIETPEAALMSAVSGFSAVFIVIDTLDECPVLDGSRVNYGRILFKGNEWYPYDGQVDNLMQRPYCYTAAIGSLELSQIAASDRFTNQQVFDSGRSRLSPPRGGEGGHIEIVRFLLNDRANSNTITGGALQAAASRGHLAVMKPLLDNGADIDAHDEIFGSALEAAAQSIKLTALRTLLDCGANLQEAGCPVSCLISAYGSNYQIDVTEYIHALKLLFDKGVDINRKCTRHGSALNEAIKAWLRNGTRTFFDSVVRHNADIELNDGHDGTPLQAACVRLSGLIGSNDDPSYIKEAVLALLRPGVDPNTQGGEYGNLIQKACYYTKHYYGVVELLLEHGAEINQKGCCYGTAITRTGGKLGSVLQAAACLDTEAVVESLLMKGAEVNMKGELYGTAHQSACVQGSEESGRLLLSYGAEINIEGGRIIQLSFCDFTSGNAENYFPEELHSYLFLIQNDLKSPEILYSWKP</sequence>
<dbReference type="SUPFAM" id="SSF48403">
    <property type="entry name" value="Ankyrin repeat"/>
    <property type="match status" value="1"/>
</dbReference>
<feature type="compositionally biased region" description="Basic residues" evidence="4">
    <location>
        <begin position="1"/>
        <end position="13"/>
    </location>
</feature>
<accession>A0A9P5AYL7</accession>
<feature type="region of interest" description="Disordered" evidence="4">
    <location>
        <begin position="48"/>
        <end position="67"/>
    </location>
</feature>
<dbReference type="PROSITE" id="PS50297">
    <property type="entry name" value="ANK_REP_REGION"/>
    <property type="match status" value="1"/>
</dbReference>
<protein>
    <submittedName>
        <fullName evidence="6">Ankyrin repeat</fullName>
    </submittedName>
</protein>
<evidence type="ECO:0000313" key="6">
    <source>
        <dbReference type="EMBL" id="KAF4483505.1"/>
    </source>
</evidence>
<dbReference type="Pfam" id="PF12796">
    <property type="entry name" value="Ank_2"/>
    <property type="match status" value="1"/>
</dbReference>
<dbReference type="InterPro" id="IPR031359">
    <property type="entry name" value="NACHT_N"/>
</dbReference>
<dbReference type="PANTHER" id="PTHR24198:SF165">
    <property type="entry name" value="ANKYRIN REPEAT-CONTAINING PROTEIN-RELATED"/>
    <property type="match status" value="1"/>
</dbReference>
<dbReference type="PANTHER" id="PTHR24198">
    <property type="entry name" value="ANKYRIN REPEAT AND PROTEIN KINASE DOMAIN-CONTAINING PROTEIN"/>
    <property type="match status" value="1"/>
</dbReference>
<dbReference type="EMBL" id="LUFC02001133">
    <property type="protein sequence ID" value="KAF4483505.1"/>
    <property type="molecule type" value="Genomic_DNA"/>
</dbReference>
<evidence type="ECO:0000259" key="5">
    <source>
        <dbReference type="Pfam" id="PF17100"/>
    </source>
</evidence>
<dbReference type="OrthoDB" id="4772757at2759"/>
<keyword evidence="1" id="KW-0677">Repeat</keyword>
<dbReference type="InterPro" id="IPR036770">
    <property type="entry name" value="Ankyrin_rpt-contain_sf"/>
</dbReference>
<name>A0A9P5AYL7_9HYPO</name>
<keyword evidence="7" id="KW-1185">Reference proteome</keyword>
<gene>
    <name evidence="6" type="ORF">FAGAP_11739</name>
</gene>
<evidence type="ECO:0000256" key="4">
    <source>
        <dbReference type="SAM" id="MobiDB-lite"/>
    </source>
</evidence>
<dbReference type="SMART" id="SM00248">
    <property type="entry name" value="ANK"/>
    <property type="match status" value="4"/>
</dbReference>
<feature type="region of interest" description="Disordered" evidence="4">
    <location>
        <begin position="1"/>
        <end position="39"/>
    </location>
</feature>
<dbReference type="AlphaFoldDB" id="A0A9P5AYL7"/>
<proteinExistence type="predicted"/>
<dbReference type="Pfam" id="PF17100">
    <property type="entry name" value="NACHT_N"/>
    <property type="match status" value="1"/>
</dbReference>
<dbReference type="PROSITE" id="PS50088">
    <property type="entry name" value="ANK_REPEAT"/>
    <property type="match status" value="1"/>
</dbReference>
<keyword evidence="2 3" id="KW-0040">ANK repeat</keyword>
<comment type="caution">
    <text evidence="6">The sequence shown here is derived from an EMBL/GenBank/DDBJ whole genome shotgun (WGS) entry which is preliminary data.</text>
</comment>
<dbReference type="Gene3D" id="1.25.40.20">
    <property type="entry name" value="Ankyrin repeat-containing domain"/>
    <property type="match status" value="1"/>
</dbReference>
<feature type="compositionally biased region" description="Polar residues" evidence="4">
    <location>
        <begin position="30"/>
        <end position="39"/>
    </location>
</feature>
<reference evidence="6" key="1">
    <citation type="submission" date="2020-01" db="EMBL/GenBank/DDBJ databases">
        <title>Identification and distribution of gene clusters putatively required for synthesis of sphingolipid metabolism inhibitors in phylogenetically diverse species of the filamentous fungus Fusarium.</title>
        <authorList>
            <person name="Kim H.-S."/>
            <person name="Busman M."/>
            <person name="Brown D.W."/>
            <person name="Divon H."/>
            <person name="Uhlig S."/>
            <person name="Proctor R.H."/>
        </authorList>
    </citation>
    <scope>NUCLEOTIDE SEQUENCE</scope>
    <source>
        <strain evidence="6">NRRL 31653</strain>
    </source>
</reference>
<evidence type="ECO:0000256" key="2">
    <source>
        <dbReference type="ARBA" id="ARBA00023043"/>
    </source>
</evidence>
<feature type="domain" description="NWD NACHT-NTPase N-terminal" evidence="5">
    <location>
        <begin position="89"/>
        <end position="290"/>
    </location>
</feature>
<evidence type="ECO:0000256" key="1">
    <source>
        <dbReference type="ARBA" id="ARBA00022737"/>
    </source>
</evidence>
<evidence type="ECO:0000313" key="7">
    <source>
        <dbReference type="Proteomes" id="UP000737391"/>
    </source>
</evidence>
<organism evidence="6 7">
    <name type="scientific">Fusarium agapanthi</name>
    <dbReference type="NCBI Taxonomy" id="1803897"/>
    <lineage>
        <taxon>Eukaryota</taxon>
        <taxon>Fungi</taxon>
        <taxon>Dikarya</taxon>
        <taxon>Ascomycota</taxon>
        <taxon>Pezizomycotina</taxon>
        <taxon>Sordariomycetes</taxon>
        <taxon>Hypocreomycetidae</taxon>
        <taxon>Hypocreales</taxon>
        <taxon>Nectriaceae</taxon>
        <taxon>Fusarium</taxon>
        <taxon>Fusarium fujikuroi species complex</taxon>
    </lineage>
</organism>
<dbReference type="InterPro" id="IPR002110">
    <property type="entry name" value="Ankyrin_rpt"/>
</dbReference>